<dbReference type="Proteomes" id="UP001501295">
    <property type="component" value="Unassembled WGS sequence"/>
</dbReference>
<keyword evidence="5" id="KW-1185">Reference proteome</keyword>
<keyword evidence="1 2" id="KW-0238">DNA-binding</keyword>
<organism evidence="4 5">
    <name type="scientific">Frondihabitans cladoniiphilus</name>
    <dbReference type="NCBI Taxonomy" id="715785"/>
    <lineage>
        <taxon>Bacteria</taxon>
        <taxon>Bacillati</taxon>
        <taxon>Actinomycetota</taxon>
        <taxon>Actinomycetes</taxon>
        <taxon>Micrococcales</taxon>
        <taxon>Microbacteriaceae</taxon>
        <taxon>Frondihabitans</taxon>
    </lineage>
</organism>
<evidence type="ECO:0000313" key="5">
    <source>
        <dbReference type="Proteomes" id="UP001501295"/>
    </source>
</evidence>
<reference evidence="5" key="1">
    <citation type="journal article" date="2019" name="Int. J. Syst. Evol. Microbiol.">
        <title>The Global Catalogue of Microorganisms (GCM) 10K type strain sequencing project: providing services to taxonomists for standard genome sequencing and annotation.</title>
        <authorList>
            <consortium name="The Broad Institute Genomics Platform"/>
            <consortium name="The Broad Institute Genome Sequencing Center for Infectious Disease"/>
            <person name="Wu L."/>
            <person name="Ma J."/>
        </authorList>
    </citation>
    <scope>NUCLEOTIDE SEQUENCE [LARGE SCALE GENOMIC DNA]</scope>
    <source>
        <strain evidence="5">JCM 18956</strain>
    </source>
</reference>
<proteinExistence type="predicted"/>
<feature type="domain" description="HTH tetR-type" evidence="3">
    <location>
        <begin position="10"/>
        <end position="70"/>
    </location>
</feature>
<dbReference type="EMBL" id="BAABLM010000005">
    <property type="protein sequence ID" value="GAA4680600.1"/>
    <property type="molecule type" value="Genomic_DNA"/>
</dbReference>
<dbReference type="RefSeq" id="WP_345376463.1">
    <property type="nucleotide sequence ID" value="NZ_BAABLM010000005.1"/>
</dbReference>
<sequence>MSQAVTAPAAQRRAELLDKVVDQVLERGISQLTLRSLATAVGSNNRMLLYYFGSREELIVAALHGAERRFPGMERILVDLDDRTRPLADRVLGAWAVIADPTNLPFHRLFFEIFGLAGFERDRFRTLLGLIGNEWVGHLAAGYRDEGTGDARAESLAHETVALWRGFQATLLSLDSTDAVGREAVARASRDALEALLARAGRLGSEASVSDRHPSC</sequence>
<protein>
    <submittedName>
        <fullName evidence="4">TetR/AcrR family transcriptional regulator</fullName>
    </submittedName>
</protein>
<gene>
    <name evidence="4" type="ORF">GCM10025780_27370</name>
</gene>
<evidence type="ECO:0000313" key="4">
    <source>
        <dbReference type="EMBL" id="GAA4680600.1"/>
    </source>
</evidence>
<dbReference type="Pfam" id="PF00440">
    <property type="entry name" value="TetR_N"/>
    <property type="match status" value="1"/>
</dbReference>
<feature type="DNA-binding region" description="H-T-H motif" evidence="2">
    <location>
        <begin position="33"/>
        <end position="52"/>
    </location>
</feature>
<dbReference type="InterPro" id="IPR001647">
    <property type="entry name" value="HTH_TetR"/>
</dbReference>
<comment type="caution">
    <text evidence="4">The sequence shown here is derived from an EMBL/GenBank/DDBJ whole genome shotgun (WGS) entry which is preliminary data.</text>
</comment>
<name>A0ABP8W4M5_9MICO</name>
<evidence type="ECO:0000259" key="3">
    <source>
        <dbReference type="PROSITE" id="PS50977"/>
    </source>
</evidence>
<accession>A0ABP8W4M5</accession>
<dbReference type="InterPro" id="IPR009057">
    <property type="entry name" value="Homeodomain-like_sf"/>
</dbReference>
<dbReference type="SUPFAM" id="SSF46689">
    <property type="entry name" value="Homeodomain-like"/>
    <property type="match status" value="1"/>
</dbReference>
<dbReference type="Gene3D" id="1.10.357.10">
    <property type="entry name" value="Tetracycline Repressor, domain 2"/>
    <property type="match status" value="1"/>
</dbReference>
<evidence type="ECO:0000256" key="1">
    <source>
        <dbReference type="ARBA" id="ARBA00023125"/>
    </source>
</evidence>
<dbReference type="PROSITE" id="PS50977">
    <property type="entry name" value="HTH_TETR_2"/>
    <property type="match status" value="1"/>
</dbReference>
<evidence type="ECO:0000256" key="2">
    <source>
        <dbReference type="PROSITE-ProRule" id="PRU00335"/>
    </source>
</evidence>